<feature type="region of interest" description="Disordered" evidence="1">
    <location>
        <begin position="1"/>
        <end position="27"/>
    </location>
</feature>
<gene>
    <name evidence="2" type="ORF">GCM10017786_08760</name>
</gene>
<protein>
    <submittedName>
        <fullName evidence="2">Uncharacterized protein</fullName>
    </submittedName>
</protein>
<proteinExistence type="predicted"/>
<organism evidence="2 3">
    <name type="scientific">Amycolatopsis deserti</name>
    <dbReference type="NCBI Taxonomy" id="185696"/>
    <lineage>
        <taxon>Bacteria</taxon>
        <taxon>Bacillati</taxon>
        <taxon>Actinomycetota</taxon>
        <taxon>Actinomycetes</taxon>
        <taxon>Pseudonocardiales</taxon>
        <taxon>Pseudonocardiaceae</taxon>
        <taxon>Amycolatopsis</taxon>
    </lineage>
</organism>
<dbReference type="EMBL" id="BNAU01000001">
    <property type="protein sequence ID" value="GHE80789.1"/>
    <property type="molecule type" value="Genomic_DNA"/>
</dbReference>
<comment type="caution">
    <text evidence="2">The sequence shown here is derived from an EMBL/GenBank/DDBJ whole genome shotgun (WGS) entry which is preliminary data.</text>
</comment>
<accession>A0ABQ3IFX0</accession>
<keyword evidence="3" id="KW-1185">Reference proteome</keyword>
<feature type="region of interest" description="Disordered" evidence="1">
    <location>
        <begin position="50"/>
        <end position="126"/>
    </location>
</feature>
<feature type="compositionally biased region" description="Basic and acidic residues" evidence="1">
    <location>
        <begin position="1"/>
        <end position="17"/>
    </location>
</feature>
<feature type="compositionally biased region" description="Polar residues" evidence="1">
    <location>
        <begin position="114"/>
        <end position="125"/>
    </location>
</feature>
<reference evidence="3" key="1">
    <citation type="journal article" date="2019" name="Int. J. Syst. Evol. Microbiol.">
        <title>The Global Catalogue of Microorganisms (GCM) 10K type strain sequencing project: providing services to taxonomists for standard genome sequencing and annotation.</title>
        <authorList>
            <consortium name="The Broad Institute Genomics Platform"/>
            <consortium name="The Broad Institute Genome Sequencing Center for Infectious Disease"/>
            <person name="Wu L."/>
            <person name="Ma J."/>
        </authorList>
    </citation>
    <scope>NUCLEOTIDE SEQUENCE [LARGE SCALE GENOMIC DNA]</scope>
    <source>
        <strain evidence="3">CGMCC 4.7677</strain>
    </source>
</reference>
<name>A0ABQ3IFX0_9PSEU</name>
<evidence type="ECO:0000313" key="3">
    <source>
        <dbReference type="Proteomes" id="UP000605897"/>
    </source>
</evidence>
<evidence type="ECO:0000256" key="1">
    <source>
        <dbReference type="SAM" id="MobiDB-lite"/>
    </source>
</evidence>
<sequence length="395" mass="42320">MRTENPEAKDFAKDASGHRKGAGHVSPKRVYVGVQGCHQRHAQADALAFSEGILVTTPDRPGRRTPRKRPGSTRPPSPRTRGRRSGDRRPWPTAPTTTRPSPGKPASTARRSRSNGLTSAPTPSTVWPAGASPIDLHAAWPAALIDRVVTAFSAPGARVVLLPWPSPPGPRRTLTPIGPDGVVDRAPDTDPDPELTNALHAVERLGRTVRIARVPHRTASDTPASAPFWADLIEGTGPAPTTSVVAVNDAVTGEETKRSGGEDLIISSLRPELSGDHSADLVALFAARRLRVGGVLVVLTHCDWTSGQLTDPTGVVVAAGQNADLLYLQHIVAVHTPIRDGRFHLPDEHSDTAGDSARGRHRARVRGLPLPHRRIHSDVLVFTQPHDQQPPTDHT</sequence>
<evidence type="ECO:0000313" key="2">
    <source>
        <dbReference type="EMBL" id="GHE80789.1"/>
    </source>
</evidence>
<dbReference type="Proteomes" id="UP000605897">
    <property type="component" value="Unassembled WGS sequence"/>
</dbReference>